<dbReference type="InterPro" id="IPR000132">
    <property type="entry name" value="Nitrilase/CN_hydratase_CS"/>
</dbReference>
<evidence type="ECO:0000256" key="1">
    <source>
        <dbReference type="ARBA" id="ARBA00000322"/>
    </source>
</evidence>
<name>A0A835JZF7_9ROSI</name>
<dbReference type="Pfam" id="PF00795">
    <property type="entry name" value="CN_hydrolase"/>
    <property type="match status" value="1"/>
</dbReference>
<dbReference type="AlphaFoldDB" id="A0A835JZF7"/>
<comment type="caution">
    <text evidence="5">The sequence shown here is derived from an EMBL/GenBank/DDBJ whole genome shotgun (WGS) entry which is preliminary data.</text>
</comment>
<dbReference type="PROSITE" id="PS00920">
    <property type="entry name" value="NITRIL_CHT_1"/>
    <property type="match status" value="1"/>
</dbReference>
<protein>
    <recommendedName>
        <fullName evidence="4">CN hydrolase domain-containing protein</fullName>
    </recommendedName>
</protein>
<dbReference type="InterPro" id="IPR036526">
    <property type="entry name" value="C-N_Hydrolase_sf"/>
</dbReference>
<evidence type="ECO:0000313" key="5">
    <source>
        <dbReference type="EMBL" id="KAF9680837.1"/>
    </source>
</evidence>
<dbReference type="Gene3D" id="3.60.110.10">
    <property type="entry name" value="Carbon-nitrogen hydrolase"/>
    <property type="match status" value="2"/>
</dbReference>
<organism evidence="5 6">
    <name type="scientific">Salix dunnii</name>
    <dbReference type="NCBI Taxonomy" id="1413687"/>
    <lineage>
        <taxon>Eukaryota</taxon>
        <taxon>Viridiplantae</taxon>
        <taxon>Streptophyta</taxon>
        <taxon>Embryophyta</taxon>
        <taxon>Tracheophyta</taxon>
        <taxon>Spermatophyta</taxon>
        <taxon>Magnoliopsida</taxon>
        <taxon>eudicotyledons</taxon>
        <taxon>Gunneridae</taxon>
        <taxon>Pentapetalae</taxon>
        <taxon>rosids</taxon>
        <taxon>fabids</taxon>
        <taxon>Malpighiales</taxon>
        <taxon>Salicaceae</taxon>
        <taxon>Saliceae</taxon>
        <taxon>Salix</taxon>
    </lineage>
</organism>
<accession>A0A835JZF7</accession>
<dbReference type="GO" id="GO:0051410">
    <property type="term" value="P:detoxification of nitrogen compound"/>
    <property type="evidence" value="ECO:0007669"/>
    <property type="project" value="TreeGrafter"/>
</dbReference>
<dbReference type="GO" id="GO:0047427">
    <property type="term" value="F:cyanoalanine nitrilase activity"/>
    <property type="evidence" value="ECO:0007669"/>
    <property type="project" value="UniProtKB-EC"/>
</dbReference>
<evidence type="ECO:0000256" key="3">
    <source>
        <dbReference type="PROSITE-ProRule" id="PRU10139"/>
    </source>
</evidence>
<sequence length="195" mass="20979">MAREDVDAHVSVFPVTSPTMRFPVRATVVQASTVFFDTPATLEKAEKLIVGAAAYGSQLVVFPETFVGGYPRCVRFDATNLTEEDDGPEVGRLAKIADKYKGQHLRQHRKITLVASESAEERLSFSTWRSNGDAALDAITCAGGSVIISPSGTILVGPNYHGECLISADLDLRDIVIAKTQSSGLAYHCSKFTAV</sequence>
<dbReference type="InterPro" id="IPR003010">
    <property type="entry name" value="C-N_Hydrolase"/>
</dbReference>
<dbReference type="PANTHER" id="PTHR46044:SF8">
    <property type="entry name" value="BIFUNCTIONAL NITRILASE_NITRILE HYDRATASE NIT4B"/>
    <property type="match status" value="1"/>
</dbReference>
<gene>
    <name evidence="5" type="ORF">SADUNF_Sadunf06G0162900</name>
</gene>
<comment type="similarity">
    <text evidence="2">Belongs to the carbon-nitrogen hydrolase superfamily. Nitrilase family.</text>
</comment>
<dbReference type="OrthoDB" id="10250282at2759"/>
<dbReference type="Proteomes" id="UP000657918">
    <property type="component" value="Unassembled WGS sequence"/>
</dbReference>
<feature type="domain" description="CN hydrolase" evidence="4">
    <location>
        <begin position="24"/>
        <end position="195"/>
    </location>
</feature>
<keyword evidence="6" id="KW-1185">Reference proteome</keyword>
<evidence type="ECO:0000313" key="6">
    <source>
        <dbReference type="Proteomes" id="UP000657918"/>
    </source>
</evidence>
<dbReference type="PROSITE" id="PS50263">
    <property type="entry name" value="CN_HYDROLASE"/>
    <property type="match status" value="1"/>
</dbReference>
<dbReference type="PANTHER" id="PTHR46044">
    <property type="entry name" value="NITRILASE"/>
    <property type="match status" value="1"/>
</dbReference>
<dbReference type="InterPro" id="IPR044149">
    <property type="entry name" value="Nitrilases_CHs"/>
</dbReference>
<evidence type="ECO:0000256" key="2">
    <source>
        <dbReference type="ARBA" id="ARBA00008129"/>
    </source>
</evidence>
<proteinExistence type="inferred from homology"/>
<dbReference type="SUPFAM" id="SSF56317">
    <property type="entry name" value="Carbon-nitrogen hydrolase"/>
    <property type="match status" value="1"/>
</dbReference>
<dbReference type="GO" id="GO:0018822">
    <property type="term" value="F:nitrile hydratase activity"/>
    <property type="evidence" value="ECO:0007669"/>
    <property type="project" value="TreeGrafter"/>
</dbReference>
<reference evidence="5 6" key="1">
    <citation type="submission" date="2020-10" db="EMBL/GenBank/DDBJ databases">
        <title>Plant Genome Project.</title>
        <authorList>
            <person name="Zhang R.-G."/>
        </authorList>
    </citation>
    <scope>NUCLEOTIDE SEQUENCE [LARGE SCALE GENOMIC DNA]</scope>
    <source>
        <strain evidence="5">FAFU-HL-1</strain>
        <tissue evidence="5">Leaf</tissue>
    </source>
</reference>
<dbReference type="EMBL" id="JADGMS010000006">
    <property type="protein sequence ID" value="KAF9680837.1"/>
    <property type="molecule type" value="Genomic_DNA"/>
</dbReference>
<feature type="active site" description="Proton acceptor" evidence="3">
    <location>
        <position position="64"/>
    </location>
</feature>
<comment type="catalytic activity">
    <reaction evidence="1">
        <text>3-cyano-L-alanine + 2 H2O = L-aspartate + NH4(+)</text>
        <dbReference type="Rhea" id="RHEA:11188"/>
        <dbReference type="ChEBI" id="CHEBI:15377"/>
        <dbReference type="ChEBI" id="CHEBI:28938"/>
        <dbReference type="ChEBI" id="CHEBI:29991"/>
        <dbReference type="ChEBI" id="CHEBI:77860"/>
        <dbReference type="EC" id="3.5.5.4"/>
    </reaction>
</comment>
<evidence type="ECO:0000259" key="4">
    <source>
        <dbReference type="PROSITE" id="PS50263"/>
    </source>
</evidence>